<evidence type="ECO:0000256" key="2">
    <source>
        <dbReference type="ARBA" id="ARBA00022475"/>
    </source>
</evidence>
<reference evidence="7 8" key="1">
    <citation type="journal article" date="2019" name="Nat. Microbiol.">
        <title>Mediterranean grassland soil C-N compound turnover is dependent on rainfall and depth, and is mediated by genomically divergent microorganisms.</title>
        <authorList>
            <person name="Diamond S."/>
            <person name="Andeer P.F."/>
            <person name="Li Z."/>
            <person name="Crits-Christoph A."/>
            <person name="Burstein D."/>
            <person name="Anantharaman K."/>
            <person name="Lane K.R."/>
            <person name="Thomas B.C."/>
            <person name="Pan C."/>
            <person name="Northen T.R."/>
            <person name="Banfield J.F."/>
        </authorList>
    </citation>
    <scope>NUCLEOTIDE SEQUENCE [LARGE SCALE GENOMIC DNA]</scope>
    <source>
        <strain evidence="7">WS_6</strain>
    </source>
</reference>
<sequence>MMRRTLTERAGVLAGGNALNILALFFMPLILTRILSKELFGIYNQATLMGNILYPIFTAGIAASIYYFHASLEPARRPTLIAQSIAGFFCLGLVAAALLYSGSGPIAGLFHNPGASPVLRAYSLYLFFFIAGDVLFPYLVLFDHIRWAVLAGLLEALLRYPAVLLAVHFGFGLPGIFIGLAALMALKYALTLGFLTRKVRWQDLRPRPGLISAQVRYAAPLGVSNAIGTLGQYANRAVAAGGLTATQYAVYTVGSIQFPVSSIFNKAIRPILREEFSRAGSEGRHADIVAVWRESVRKQSLIVNPLFAFLMLFAGPVIEVLYTSAYLESVPVFRVLLVLLLQTVVSFSIIPESLGRTDITLRASAISLIVSLGLSLVLIRPLGLLGPAIAIVAATYLNGWYSMGWVRRLTGVSYRHLFPWQEMGRILGVSMASAAAAYPALWAPLPLMARLGGAGVLFSAVYLFAALRLKLLTHEDRAFLRQVFERLRVPRPLLRILDHATQER</sequence>
<gene>
    <name evidence="7" type="ORF">E6K76_00115</name>
</gene>
<feature type="transmembrane region" description="Helical" evidence="6">
    <location>
        <begin position="426"/>
        <end position="445"/>
    </location>
</feature>
<evidence type="ECO:0000256" key="3">
    <source>
        <dbReference type="ARBA" id="ARBA00022692"/>
    </source>
</evidence>
<dbReference type="PANTHER" id="PTHR30250">
    <property type="entry name" value="PST FAMILY PREDICTED COLANIC ACID TRANSPORTER"/>
    <property type="match status" value="1"/>
</dbReference>
<protein>
    <submittedName>
        <fullName evidence="7">Polysaccharide biosynthesis protein</fullName>
    </submittedName>
</protein>
<feature type="transmembrane region" description="Helical" evidence="6">
    <location>
        <begin position="331"/>
        <end position="350"/>
    </location>
</feature>
<evidence type="ECO:0000313" key="7">
    <source>
        <dbReference type="EMBL" id="TMQ61033.1"/>
    </source>
</evidence>
<keyword evidence="2" id="KW-1003">Cell membrane</keyword>
<evidence type="ECO:0000256" key="1">
    <source>
        <dbReference type="ARBA" id="ARBA00004651"/>
    </source>
</evidence>
<feature type="transmembrane region" description="Helical" evidence="6">
    <location>
        <begin position="80"/>
        <end position="102"/>
    </location>
</feature>
<feature type="transmembrane region" description="Helical" evidence="6">
    <location>
        <begin position="359"/>
        <end position="379"/>
    </location>
</feature>
<dbReference type="AlphaFoldDB" id="A0A538TBL5"/>
<dbReference type="PANTHER" id="PTHR30250:SF11">
    <property type="entry name" value="O-ANTIGEN TRANSPORTER-RELATED"/>
    <property type="match status" value="1"/>
</dbReference>
<feature type="transmembrane region" description="Helical" evidence="6">
    <location>
        <begin position="12"/>
        <end position="31"/>
    </location>
</feature>
<dbReference type="GO" id="GO:0005886">
    <property type="term" value="C:plasma membrane"/>
    <property type="evidence" value="ECO:0007669"/>
    <property type="project" value="UniProtKB-SubCell"/>
</dbReference>
<feature type="transmembrane region" description="Helical" evidence="6">
    <location>
        <begin position="51"/>
        <end position="68"/>
    </location>
</feature>
<dbReference type="Proteomes" id="UP000316852">
    <property type="component" value="Unassembled WGS sequence"/>
</dbReference>
<comment type="subcellular location">
    <subcellularLocation>
        <location evidence="1">Cell membrane</location>
        <topology evidence="1">Multi-pass membrane protein</topology>
    </subcellularLocation>
</comment>
<feature type="transmembrane region" description="Helical" evidence="6">
    <location>
        <begin position="451"/>
        <end position="471"/>
    </location>
</feature>
<organism evidence="7 8">
    <name type="scientific">Eiseniibacteriota bacterium</name>
    <dbReference type="NCBI Taxonomy" id="2212470"/>
    <lineage>
        <taxon>Bacteria</taxon>
        <taxon>Candidatus Eiseniibacteriota</taxon>
    </lineage>
</organism>
<keyword evidence="4 6" id="KW-1133">Transmembrane helix</keyword>
<dbReference type="EMBL" id="VBOW01000001">
    <property type="protein sequence ID" value="TMQ61033.1"/>
    <property type="molecule type" value="Genomic_DNA"/>
</dbReference>
<comment type="caution">
    <text evidence="7">The sequence shown here is derived from an EMBL/GenBank/DDBJ whole genome shotgun (WGS) entry which is preliminary data.</text>
</comment>
<evidence type="ECO:0000256" key="4">
    <source>
        <dbReference type="ARBA" id="ARBA00022989"/>
    </source>
</evidence>
<name>A0A538TBL5_UNCEI</name>
<keyword evidence="5 6" id="KW-0472">Membrane</keyword>
<dbReference type="Pfam" id="PF13440">
    <property type="entry name" value="Polysacc_synt_3"/>
    <property type="match status" value="1"/>
</dbReference>
<evidence type="ECO:0000313" key="8">
    <source>
        <dbReference type="Proteomes" id="UP000316852"/>
    </source>
</evidence>
<feature type="transmembrane region" description="Helical" evidence="6">
    <location>
        <begin position="301"/>
        <end position="325"/>
    </location>
</feature>
<feature type="transmembrane region" description="Helical" evidence="6">
    <location>
        <begin position="175"/>
        <end position="195"/>
    </location>
</feature>
<accession>A0A538TBL5</accession>
<dbReference type="InterPro" id="IPR050833">
    <property type="entry name" value="Poly_Biosynth_Transport"/>
</dbReference>
<proteinExistence type="predicted"/>
<evidence type="ECO:0000256" key="6">
    <source>
        <dbReference type="SAM" id="Phobius"/>
    </source>
</evidence>
<feature type="transmembrane region" description="Helical" evidence="6">
    <location>
        <begin position="122"/>
        <end position="141"/>
    </location>
</feature>
<feature type="transmembrane region" description="Helical" evidence="6">
    <location>
        <begin position="148"/>
        <end position="169"/>
    </location>
</feature>
<keyword evidence="3 6" id="KW-0812">Transmembrane</keyword>
<evidence type="ECO:0000256" key="5">
    <source>
        <dbReference type="ARBA" id="ARBA00023136"/>
    </source>
</evidence>
<feature type="transmembrane region" description="Helical" evidence="6">
    <location>
        <begin position="385"/>
        <end position="406"/>
    </location>
</feature>